<dbReference type="EMBL" id="JACGXS010000001">
    <property type="protein sequence ID" value="MBA8680762.1"/>
    <property type="molecule type" value="Genomic_DNA"/>
</dbReference>
<sequence>MIRALLAVALVLPLSACANASALPCDALPQEAASKPVEANGTVFCFVHARPQDEAPGSAPSGPAAISVYASRQGAPATFVYELPYSGTDSVVDDAFLANGRSAGEQVVIIHSSDAPSTFEITGKLHDVTVLDVSGKHPVVSEKARKFFDIGGDVADASGNITFHYPYKTRQPVIAALDSPIFNASASNPVAAQVKDKAFLYPEPDSRVASKAYVIKGDTVSVQDASGGWCQVSYQGKSKAIVRWMQCELLQAP</sequence>
<organism evidence="2 3">
    <name type="scientific">Stenotrophomonas tumulicola</name>
    <dbReference type="NCBI Taxonomy" id="1685415"/>
    <lineage>
        <taxon>Bacteria</taxon>
        <taxon>Pseudomonadati</taxon>
        <taxon>Pseudomonadota</taxon>
        <taxon>Gammaproteobacteria</taxon>
        <taxon>Lysobacterales</taxon>
        <taxon>Lysobacteraceae</taxon>
        <taxon>Stenotrophomonas</taxon>
    </lineage>
</organism>
<name>A0A7W3FJK4_9GAMM</name>
<accession>A0A7W3FJK4</accession>
<dbReference type="Proteomes" id="UP000547058">
    <property type="component" value="Unassembled WGS sequence"/>
</dbReference>
<proteinExistence type="predicted"/>
<feature type="chain" id="PRO_5031044395" description="SH3 domain-containing protein" evidence="1">
    <location>
        <begin position="21"/>
        <end position="253"/>
    </location>
</feature>
<evidence type="ECO:0000313" key="3">
    <source>
        <dbReference type="Proteomes" id="UP000547058"/>
    </source>
</evidence>
<reference evidence="2 3" key="1">
    <citation type="submission" date="2020-08" db="EMBL/GenBank/DDBJ databases">
        <title>Stenotrophomonas tumulicola JCM 30961.</title>
        <authorList>
            <person name="Deng Y."/>
        </authorList>
    </citation>
    <scope>NUCLEOTIDE SEQUENCE [LARGE SCALE GENOMIC DNA]</scope>
    <source>
        <strain evidence="2 3">JCM 30961</strain>
    </source>
</reference>
<dbReference type="RefSeq" id="WP_182337924.1">
    <property type="nucleotide sequence ID" value="NZ_JACGXS010000001.1"/>
</dbReference>
<evidence type="ECO:0000313" key="2">
    <source>
        <dbReference type="EMBL" id="MBA8680762.1"/>
    </source>
</evidence>
<dbReference type="AlphaFoldDB" id="A0A7W3FJK4"/>
<protein>
    <recommendedName>
        <fullName evidence="4">SH3 domain-containing protein</fullName>
    </recommendedName>
</protein>
<keyword evidence="1" id="KW-0732">Signal</keyword>
<evidence type="ECO:0000256" key="1">
    <source>
        <dbReference type="SAM" id="SignalP"/>
    </source>
</evidence>
<keyword evidence="3" id="KW-1185">Reference proteome</keyword>
<evidence type="ECO:0008006" key="4">
    <source>
        <dbReference type="Google" id="ProtNLM"/>
    </source>
</evidence>
<gene>
    <name evidence="2" type="ORF">H4O11_02945</name>
</gene>
<feature type="signal peptide" evidence="1">
    <location>
        <begin position="1"/>
        <end position="20"/>
    </location>
</feature>
<comment type="caution">
    <text evidence="2">The sequence shown here is derived from an EMBL/GenBank/DDBJ whole genome shotgun (WGS) entry which is preliminary data.</text>
</comment>